<dbReference type="InParanoid" id="A9UYN7"/>
<protein>
    <recommendedName>
        <fullName evidence="2">PPM-type phosphatase domain-containing protein</fullName>
    </recommendedName>
</protein>
<dbReference type="GO" id="GO:1902531">
    <property type="term" value="P:regulation of intracellular signal transduction"/>
    <property type="evidence" value="ECO:0000318"/>
    <property type="project" value="GO_Central"/>
</dbReference>
<dbReference type="Pfam" id="PF00481">
    <property type="entry name" value="PP2C"/>
    <property type="match status" value="1"/>
</dbReference>
<dbReference type="CDD" id="cd00143">
    <property type="entry name" value="PP2Cc"/>
    <property type="match status" value="1"/>
</dbReference>
<dbReference type="InterPro" id="IPR001932">
    <property type="entry name" value="PPM-type_phosphatase-like_dom"/>
</dbReference>
<dbReference type="GO" id="GO:0005634">
    <property type="term" value="C:nucleus"/>
    <property type="evidence" value="ECO:0000318"/>
    <property type="project" value="GO_Central"/>
</dbReference>
<dbReference type="InterPro" id="IPR015655">
    <property type="entry name" value="PP2C"/>
</dbReference>
<dbReference type="GeneID" id="5890973"/>
<dbReference type="SUPFAM" id="SSF81606">
    <property type="entry name" value="PP2C-like"/>
    <property type="match status" value="1"/>
</dbReference>
<dbReference type="Proteomes" id="UP000001357">
    <property type="component" value="Unassembled WGS sequence"/>
</dbReference>
<dbReference type="Gene3D" id="3.60.40.10">
    <property type="entry name" value="PPM-type phosphatase domain"/>
    <property type="match status" value="1"/>
</dbReference>
<sequence>MGQTDSKSTGMQRRSSVSAFLPSPKTDITSMDQRTADQKFGLAYMQGWRAHMEDAHITQPELPGLPGWSFYSVIDGHAGAEVAHYSEDHLLASVLYELLPVKDSLHAISDAMHRAFLRHDRALFADNKVRLDNSGGTCTSVLVSPTHYIFVNLGDSRSLLCRGGKLAFQTRDHKPILPQERTRIRNAGGFVINGRVDGGLAISRAFGDFDYKRNPQLGALEQKVVADPDVTLVERDLEHDDFLLLCCDGIFDVMSNATAIKFVATKLRRSPDNPKAVCQALLKRCLELGSRDNMSACLVVFNKEFLQATHVSSAEERPAEQALDGLATSVAFNAMASAVAEIVNQHGSPTSSRSASTSAAANGISPLREIPVFDMEEAHPSGLHTVMEVCTCVHVCSCVHRVCVLGWQ</sequence>
<dbReference type="RefSeq" id="XP_001745664.1">
    <property type="nucleotide sequence ID" value="XM_001745612.1"/>
</dbReference>
<name>A9UYN7_MONBE</name>
<dbReference type="STRING" id="81824.A9UYN7"/>
<feature type="region of interest" description="Disordered" evidence="1">
    <location>
        <begin position="1"/>
        <end position="29"/>
    </location>
</feature>
<dbReference type="GO" id="GO:0004722">
    <property type="term" value="F:protein serine/threonine phosphatase activity"/>
    <property type="evidence" value="ECO:0000318"/>
    <property type="project" value="GO_Central"/>
</dbReference>
<dbReference type="GO" id="GO:0005829">
    <property type="term" value="C:cytosol"/>
    <property type="evidence" value="ECO:0000318"/>
    <property type="project" value="GO_Central"/>
</dbReference>
<organism evidence="3 4">
    <name type="scientific">Monosiga brevicollis</name>
    <name type="common">Choanoflagellate</name>
    <dbReference type="NCBI Taxonomy" id="81824"/>
    <lineage>
        <taxon>Eukaryota</taxon>
        <taxon>Choanoflagellata</taxon>
        <taxon>Craspedida</taxon>
        <taxon>Salpingoecidae</taxon>
        <taxon>Monosiga</taxon>
    </lineage>
</organism>
<evidence type="ECO:0000313" key="4">
    <source>
        <dbReference type="Proteomes" id="UP000001357"/>
    </source>
</evidence>
<dbReference type="PROSITE" id="PS51746">
    <property type="entry name" value="PPM_2"/>
    <property type="match status" value="1"/>
</dbReference>
<dbReference type="PANTHER" id="PTHR47992">
    <property type="entry name" value="PROTEIN PHOSPHATASE"/>
    <property type="match status" value="1"/>
</dbReference>
<evidence type="ECO:0000256" key="1">
    <source>
        <dbReference type="SAM" id="MobiDB-lite"/>
    </source>
</evidence>
<evidence type="ECO:0000313" key="3">
    <source>
        <dbReference type="EMBL" id="EDQ89635.1"/>
    </source>
</evidence>
<accession>A9UYN7</accession>
<reference evidence="3 4" key="1">
    <citation type="journal article" date="2008" name="Nature">
        <title>The genome of the choanoflagellate Monosiga brevicollis and the origin of metazoans.</title>
        <authorList>
            <consortium name="JGI Sequencing"/>
            <person name="King N."/>
            <person name="Westbrook M.J."/>
            <person name="Young S.L."/>
            <person name="Kuo A."/>
            <person name="Abedin M."/>
            <person name="Chapman J."/>
            <person name="Fairclough S."/>
            <person name="Hellsten U."/>
            <person name="Isogai Y."/>
            <person name="Letunic I."/>
            <person name="Marr M."/>
            <person name="Pincus D."/>
            <person name="Putnam N."/>
            <person name="Rokas A."/>
            <person name="Wright K.J."/>
            <person name="Zuzow R."/>
            <person name="Dirks W."/>
            <person name="Good M."/>
            <person name="Goodstein D."/>
            <person name="Lemons D."/>
            <person name="Li W."/>
            <person name="Lyons J.B."/>
            <person name="Morris A."/>
            <person name="Nichols S."/>
            <person name="Richter D.J."/>
            <person name="Salamov A."/>
            <person name="Bork P."/>
            <person name="Lim W.A."/>
            <person name="Manning G."/>
            <person name="Miller W.T."/>
            <person name="McGinnis W."/>
            <person name="Shapiro H."/>
            <person name="Tjian R."/>
            <person name="Grigoriev I.V."/>
            <person name="Rokhsar D."/>
        </authorList>
    </citation>
    <scope>NUCLEOTIDE SEQUENCE [LARGE SCALE GENOMIC DNA]</scope>
    <source>
        <strain evidence="4">MX1 / ATCC 50154</strain>
    </source>
</reference>
<dbReference type="KEGG" id="mbr:MONBRDRAFT_25189"/>
<dbReference type="InterPro" id="IPR036457">
    <property type="entry name" value="PPM-type-like_dom_sf"/>
</dbReference>
<dbReference type="eggNOG" id="KOG0697">
    <property type="taxonomic scope" value="Eukaryota"/>
</dbReference>
<dbReference type="SMART" id="SM00332">
    <property type="entry name" value="PP2Cc"/>
    <property type="match status" value="1"/>
</dbReference>
<feature type="compositionally biased region" description="Polar residues" evidence="1">
    <location>
        <begin position="1"/>
        <end position="18"/>
    </location>
</feature>
<evidence type="ECO:0000259" key="2">
    <source>
        <dbReference type="PROSITE" id="PS51746"/>
    </source>
</evidence>
<dbReference type="AlphaFoldDB" id="A9UYN7"/>
<proteinExistence type="predicted"/>
<dbReference type="OMA" id="GASNWAN"/>
<feature type="domain" description="PPM-type phosphatase" evidence="2">
    <location>
        <begin position="39"/>
        <end position="301"/>
    </location>
</feature>
<keyword evidence="4" id="KW-1185">Reference proteome</keyword>
<gene>
    <name evidence="3" type="ORF">MONBRDRAFT_25189</name>
</gene>
<dbReference type="EMBL" id="CH991550">
    <property type="protein sequence ID" value="EDQ89635.1"/>
    <property type="molecule type" value="Genomic_DNA"/>
</dbReference>